<dbReference type="EMBL" id="BQOL01000002">
    <property type="protein sequence ID" value="GKI19993.1"/>
    <property type="molecule type" value="Genomic_DNA"/>
</dbReference>
<organism evidence="1 2">
    <name type="scientific">Alistipes finegoldii</name>
    <dbReference type="NCBI Taxonomy" id="214856"/>
    <lineage>
        <taxon>Bacteria</taxon>
        <taxon>Pseudomonadati</taxon>
        <taxon>Bacteroidota</taxon>
        <taxon>Bacteroidia</taxon>
        <taxon>Bacteroidales</taxon>
        <taxon>Rikenellaceae</taxon>
        <taxon>Alistipes</taxon>
    </lineage>
</organism>
<accession>A0AA37KSC7</accession>
<dbReference type="AlphaFoldDB" id="A0AA37KSC7"/>
<evidence type="ECO:0008006" key="3">
    <source>
        <dbReference type="Google" id="ProtNLM"/>
    </source>
</evidence>
<dbReference type="InterPro" id="IPR017853">
    <property type="entry name" value="GH"/>
</dbReference>
<dbReference type="Gene3D" id="3.20.20.80">
    <property type="entry name" value="Glycosidases"/>
    <property type="match status" value="1"/>
</dbReference>
<dbReference type="RefSeq" id="WP_244076925.1">
    <property type="nucleotide sequence ID" value="NZ_AP025581.1"/>
</dbReference>
<evidence type="ECO:0000313" key="1">
    <source>
        <dbReference type="EMBL" id="GKI19993.1"/>
    </source>
</evidence>
<reference evidence="1" key="1">
    <citation type="submission" date="2022-01" db="EMBL/GenBank/DDBJ databases">
        <title>Novel bile acid biosynthetic pathways are enriched in the microbiome of centenarians.</title>
        <authorList>
            <person name="Sato Y."/>
            <person name="Atarashi K."/>
            <person name="Plichta R.D."/>
            <person name="Arai Y."/>
            <person name="Sasajima S."/>
            <person name="Kearney M.S."/>
            <person name="Suda W."/>
            <person name="Takeshita K."/>
            <person name="Sasaki T."/>
            <person name="Okamoto S."/>
            <person name="Skelly N.A."/>
            <person name="Okamura Y."/>
            <person name="Vlamakis H."/>
            <person name="Li Y."/>
            <person name="Tanoue T."/>
            <person name="Takei H."/>
            <person name="Nittono H."/>
            <person name="Narushima S."/>
            <person name="Irie J."/>
            <person name="Itoh H."/>
            <person name="Moriya K."/>
            <person name="Sugiura Y."/>
            <person name="Suematsu M."/>
            <person name="Moritoki N."/>
            <person name="Shibata S."/>
            <person name="Littman R.D."/>
            <person name="Fischbach A.M."/>
            <person name="Uwamino Y."/>
            <person name="Inoue T."/>
            <person name="Honda A."/>
            <person name="Hattori M."/>
            <person name="Murai T."/>
            <person name="Xavier J.R."/>
            <person name="Hirose N."/>
            <person name="Honda K."/>
        </authorList>
    </citation>
    <scope>NUCLEOTIDE SEQUENCE</scope>
    <source>
        <strain evidence="1">CE91-St16</strain>
    </source>
</reference>
<evidence type="ECO:0000313" key="2">
    <source>
        <dbReference type="Proteomes" id="UP001055105"/>
    </source>
</evidence>
<comment type="caution">
    <text evidence="1">The sequence shown here is derived from an EMBL/GenBank/DDBJ whole genome shotgun (WGS) entry which is preliminary data.</text>
</comment>
<dbReference type="SUPFAM" id="SSF51445">
    <property type="entry name" value="(Trans)glycosidases"/>
    <property type="match status" value="1"/>
</dbReference>
<dbReference type="Proteomes" id="UP001055105">
    <property type="component" value="Unassembled WGS sequence"/>
</dbReference>
<protein>
    <recommendedName>
        <fullName evidence="3">Alpha-L-arabinofuranosidase</fullName>
    </recommendedName>
</protein>
<proteinExistence type="predicted"/>
<dbReference type="PROSITE" id="PS51257">
    <property type="entry name" value="PROKAR_LIPOPROTEIN"/>
    <property type="match status" value="1"/>
</dbReference>
<sequence length="484" mass="52877">MTRTITLILLLGLLSCCSSGKDDDARKGGGSKPDPDAVGLTLSQQSKTIPQNIFGYNTQSIKGPGWDKAEFINRIAELNPGNFRYPGGTVGNFWDWRTGYYNEIGKEVNVIAPSPAGPLPYKLEHVKMVYDRTGAAPVFLINMLTSTYEEQLVMLKYARSIGLPVEYIEMGNEYYLDDHPEKYNYLTKFPETTDYTDLCRVWTAGFRKEFPEARIALIGVNTPASWTKRPRAREWNTVVMSNMQGIECDAVTIHIYPKNALASPTPYDMIGQTLAAVAQGKVLDASIDSKYKLWVTEYNFESGSNPFPGQWVHGLAATLMSAQLIATPRVELICFFNLTAGKSASAIFDADVSIAGATAPKYALSATGEGLKMLSKAQRGAVTVKTVRFSDNPQLDTQKHGKINSLYGYLFGGDVSRLLLLNLGPEAKTVATDGLGFAAASFEQISAGSPETPVTGPSSLARLSRKVDASKQVVLRPYSITVIQ</sequence>
<name>A0AA37KSC7_9BACT</name>
<gene>
    <name evidence="1" type="ORF">CE91St16_29010</name>
</gene>